<gene>
    <name evidence="2" type="ORF">ERS007657_03595</name>
</gene>
<evidence type="ECO:0000256" key="1">
    <source>
        <dbReference type="SAM" id="MobiDB-lite"/>
    </source>
</evidence>
<name>A0A654U505_MYCTX</name>
<organism evidence="2 3">
    <name type="scientific">Mycobacterium tuberculosis</name>
    <dbReference type="NCBI Taxonomy" id="1773"/>
    <lineage>
        <taxon>Bacteria</taxon>
        <taxon>Bacillati</taxon>
        <taxon>Actinomycetota</taxon>
        <taxon>Actinomycetes</taxon>
        <taxon>Mycobacteriales</taxon>
        <taxon>Mycobacteriaceae</taxon>
        <taxon>Mycobacterium</taxon>
        <taxon>Mycobacterium tuberculosis complex</taxon>
    </lineage>
</organism>
<evidence type="ECO:0000313" key="3">
    <source>
        <dbReference type="Proteomes" id="UP000046680"/>
    </source>
</evidence>
<protein>
    <submittedName>
        <fullName evidence="2">Uncharacterized protein</fullName>
    </submittedName>
</protein>
<accession>A0A654U505</accession>
<sequence length="187" mass="19266">MLASRKDITKLPGRGGLSPVSGRASSNTRSNGTVARSLPESKEICATRAALSKSPEATGTVIGTNPVNQPVVLSSVGVLRVSVVVTTSNVSQLVNSRSARAAQAKTPPLKRAPAATQAASNRSPCCSSISVSVSSFPVWGTDRSPSGNGKCGRVPSLLAANSTQRRTRAESNVKAAVSAYCRTQWSS</sequence>
<proteinExistence type="predicted"/>
<feature type="region of interest" description="Disordered" evidence="1">
    <location>
        <begin position="1"/>
        <end position="40"/>
    </location>
</feature>
<feature type="compositionally biased region" description="Polar residues" evidence="1">
    <location>
        <begin position="23"/>
        <end position="34"/>
    </location>
</feature>
<dbReference type="AlphaFoldDB" id="A0A654U505"/>
<dbReference type="Proteomes" id="UP000046680">
    <property type="component" value="Unassembled WGS sequence"/>
</dbReference>
<evidence type="ECO:0000313" key="2">
    <source>
        <dbReference type="EMBL" id="CFS01787.1"/>
    </source>
</evidence>
<dbReference type="EMBL" id="CGCX01001811">
    <property type="protein sequence ID" value="CFS01787.1"/>
    <property type="molecule type" value="Genomic_DNA"/>
</dbReference>
<reference evidence="2 3" key="1">
    <citation type="submission" date="2015-03" db="EMBL/GenBank/DDBJ databases">
        <authorList>
            <consortium name="Pathogen Informatics"/>
        </authorList>
    </citation>
    <scope>NUCLEOTIDE SEQUENCE [LARGE SCALE GENOMIC DNA]</scope>
    <source>
        <strain evidence="2 3">C09601061</strain>
    </source>
</reference>